<reference evidence="1 3" key="1">
    <citation type="submission" date="2019-03" db="EMBL/GenBank/DDBJ databases">
        <title>Genomic Encyclopedia of Type Strains, Phase IV (KMG-IV): sequencing the most valuable type-strain genomes for metagenomic binning, comparative biology and taxonomic classification.</title>
        <authorList>
            <person name="Goeker M."/>
        </authorList>
    </citation>
    <scope>NUCLEOTIDE SEQUENCE [LARGE SCALE GENOMIC DNA]</scope>
    <source>
        <strain evidence="1 3">DSM 12034</strain>
    </source>
</reference>
<protein>
    <submittedName>
        <fullName evidence="2">Lipocalin-like domain protein</fullName>
    </submittedName>
    <submittedName>
        <fullName evidence="1">Lipocalin-like protein</fullName>
    </submittedName>
</protein>
<dbReference type="EMBL" id="SMAH01000007">
    <property type="protein sequence ID" value="TCS97935.1"/>
    <property type="molecule type" value="Genomic_DNA"/>
</dbReference>
<organism evidence="1 3">
    <name type="scientific">Tepidimonas ignava</name>
    <dbReference type="NCBI Taxonomy" id="114249"/>
    <lineage>
        <taxon>Bacteria</taxon>
        <taxon>Pseudomonadati</taxon>
        <taxon>Pseudomonadota</taxon>
        <taxon>Betaproteobacteria</taxon>
        <taxon>Burkholderiales</taxon>
        <taxon>Tepidimonas</taxon>
    </lineage>
</organism>
<dbReference type="Proteomes" id="UP000295536">
    <property type="component" value="Unassembled WGS sequence"/>
</dbReference>
<evidence type="ECO:0000313" key="4">
    <source>
        <dbReference type="Proteomes" id="UP000315577"/>
    </source>
</evidence>
<name>A0A4R3LET8_9BURK</name>
<dbReference type="EMBL" id="VJNC01000002">
    <property type="protein sequence ID" value="TSE23797.1"/>
    <property type="molecule type" value="Genomic_DNA"/>
</dbReference>
<proteinExistence type="predicted"/>
<dbReference type="AlphaFoldDB" id="A0A4R3LET8"/>
<dbReference type="InterPro" id="IPR023374">
    <property type="entry name" value="AttH-like_dom_sf"/>
</dbReference>
<comment type="caution">
    <text evidence="1">The sequence shown here is derived from an EMBL/GenBank/DDBJ whole genome shotgun (WGS) entry which is preliminary data.</text>
</comment>
<sequence>MRSALYWEGLCELRTLDGRRVGRGYLELTGYGGALRL</sequence>
<reference evidence="2 4" key="2">
    <citation type="submission" date="2019-07" db="EMBL/GenBank/DDBJ databases">
        <title>Tepidimonas ignava SPS-1037 draft genome.</title>
        <authorList>
            <person name="Da Costa M.S."/>
            <person name="Froufe H.J.C."/>
            <person name="Egas C."/>
            <person name="Albuquerque L."/>
        </authorList>
    </citation>
    <scope>NUCLEOTIDE SEQUENCE [LARGE SCALE GENOMIC DNA]</scope>
    <source>
        <strain evidence="2 4">SPS-1037</strain>
    </source>
</reference>
<accession>A0A4R3LET8</accession>
<dbReference type="SUPFAM" id="SSF159245">
    <property type="entry name" value="AttH-like"/>
    <property type="match status" value="1"/>
</dbReference>
<keyword evidence="4" id="KW-1185">Reference proteome</keyword>
<dbReference type="Pfam" id="PF17186">
    <property type="entry name" value="Lipocalin_9"/>
    <property type="match status" value="1"/>
</dbReference>
<evidence type="ECO:0000313" key="3">
    <source>
        <dbReference type="Proteomes" id="UP000295536"/>
    </source>
</evidence>
<gene>
    <name evidence="1" type="ORF">EDC36_107142</name>
    <name evidence="2" type="ORF">Tigna_00491</name>
</gene>
<dbReference type="Proteomes" id="UP000315577">
    <property type="component" value="Unassembled WGS sequence"/>
</dbReference>
<evidence type="ECO:0000313" key="1">
    <source>
        <dbReference type="EMBL" id="TCS97935.1"/>
    </source>
</evidence>
<dbReference type="Gene3D" id="2.40.370.10">
    <property type="entry name" value="AttH-like domain"/>
    <property type="match status" value="1"/>
</dbReference>
<evidence type="ECO:0000313" key="2">
    <source>
        <dbReference type="EMBL" id="TSE23797.1"/>
    </source>
</evidence>